<organism evidence="2 3">
    <name type="scientific">Synaphobranchus kaupii</name>
    <name type="common">Kaup's arrowtooth eel</name>
    <dbReference type="NCBI Taxonomy" id="118154"/>
    <lineage>
        <taxon>Eukaryota</taxon>
        <taxon>Metazoa</taxon>
        <taxon>Chordata</taxon>
        <taxon>Craniata</taxon>
        <taxon>Vertebrata</taxon>
        <taxon>Euteleostomi</taxon>
        <taxon>Actinopterygii</taxon>
        <taxon>Neopterygii</taxon>
        <taxon>Teleostei</taxon>
        <taxon>Anguilliformes</taxon>
        <taxon>Synaphobranchidae</taxon>
        <taxon>Synaphobranchus</taxon>
    </lineage>
</organism>
<dbReference type="AlphaFoldDB" id="A0A9Q1FNR0"/>
<proteinExistence type="predicted"/>
<sequence length="85" mass="9078">MECCCGGLPVSLYGVFLLSGCLYWSARCAEGPGLGCQVTHLHTRSQTTRQAQSSQPHRGIVGRKHVAAQRSDEYCVLRGGSLAGL</sequence>
<name>A0A9Q1FNR0_SYNKA</name>
<dbReference type="Proteomes" id="UP001152622">
    <property type="component" value="Chromosome 4"/>
</dbReference>
<keyword evidence="1" id="KW-0732">Signal</keyword>
<feature type="chain" id="PRO_5040250898" description="Secreted protein" evidence="1">
    <location>
        <begin position="29"/>
        <end position="85"/>
    </location>
</feature>
<reference evidence="2" key="1">
    <citation type="journal article" date="2023" name="Science">
        <title>Genome structures resolve the early diversification of teleost fishes.</title>
        <authorList>
            <person name="Parey E."/>
            <person name="Louis A."/>
            <person name="Montfort J."/>
            <person name="Bouchez O."/>
            <person name="Roques C."/>
            <person name="Iampietro C."/>
            <person name="Lluch J."/>
            <person name="Castinel A."/>
            <person name="Donnadieu C."/>
            <person name="Desvignes T."/>
            <person name="Floi Bucao C."/>
            <person name="Jouanno E."/>
            <person name="Wen M."/>
            <person name="Mejri S."/>
            <person name="Dirks R."/>
            <person name="Jansen H."/>
            <person name="Henkel C."/>
            <person name="Chen W.J."/>
            <person name="Zahm M."/>
            <person name="Cabau C."/>
            <person name="Klopp C."/>
            <person name="Thompson A.W."/>
            <person name="Robinson-Rechavi M."/>
            <person name="Braasch I."/>
            <person name="Lecointre G."/>
            <person name="Bobe J."/>
            <person name="Postlethwait J.H."/>
            <person name="Berthelot C."/>
            <person name="Roest Crollius H."/>
            <person name="Guiguen Y."/>
        </authorList>
    </citation>
    <scope>NUCLEOTIDE SEQUENCE</scope>
    <source>
        <strain evidence="2">WJC10195</strain>
    </source>
</reference>
<protein>
    <recommendedName>
        <fullName evidence="4">Secreted protein</fullName>
    </recommendedName>
</protein>
<evidence type="ECO:0000256" key="1">
    <source>
        <dbReference type="SAM" id="SignalP"/>
    </source>
</evidence>
<gene>
    <name evidence="2" type="ORF">SKAU_G00122170</name>
</gene>
<dbReference type="EMBL" id="JAINUF010000004">
    <property type="protein sequence ID" value="KAJ8363386.1"/>
    <property type="molecule type" value="Genomic_DNA"/>
</dbReference>
<comment type="caution">
    <text evidence="2">The sequence shown here is derived from an EMBL/GenBank/DDBJ whole genome shotgun (WGS) entry which is preliminary data.</text>
</comment>
<evidence type="ECO:0008006" key="4">
    <source>
        <dbReference type="Google" id="ProtNLM"/>
    </source>
</evidence>
<feature type="signal peptide" evidence="1">
    <location>
        <begin position="1"/>
        <end position="28"/>
    </location>
</feature>
<accession>A0A9Q1FNR0</accession>
<evidence type="ECO:0000313" key="2">
    <source>
        <dbReference type="EMBL" id="KAJ8363386.1"/>
    </source>
</evidence>
<evidence type="ECO:0000313" key="3">
    <source>
        <dbReference type="Proteomes" id="UP001152622"/>
    </source>
</evidence>
<keyword evidence="3" id="KW-1185">Reference proteome</keyword>